<evidence type="ECO:0000313" key="2">
    <source>
        <dbReference type="Proteomes" id="UP000276133"/>
    </source>
</evidence>
<proteinExistence type="predicted"/>
<comment type="caution">
    <text evidence="1">The sequence shown here is derived from an EMBL/GenBank/DDBJ whole genome shotgun (WGS) entry which is preliminary data.</text>
</comment>
<gene>
    <name evidence="1" type="ORF">BpHYR1_012941</name>
</gene>
<dbReference type="Proteomes" id="UP000276133">
    <property type="component" value="Unassembled WGS sequence"/>
</dbReference>
<dbReference type="EMBL" id="REGN01001032">
    <property type="protein sequence ID" value="RNA37546.1"/>
    <property type="molecule type" value="Genomic_DNA"/>
</dbReference>
<organism evidence="1 2">
    <name type="scientific">Brachionus plicatilis</name>
    <name type="common">Marine rotifer</name>
    <name type="synonym">Brachionus muelleri</name>
    <dbReference type="NCBI Taxonomy" id="10195"/>
    <lineage>
        <taxon>Eukaryota</taxon>
        <taxon>Metazoa</taxon>
        <taxon>Spiralia</taxon>
        <taxon>Gnathifera</taxon>
        <taxon>Rotifera</taxon>
        <taxon>Eurotatoria</taxon>
        <taxon>Monogononta</taxon>
        <taxon>Pseudotrocha</taxon>
        <taxon>Ploima</taxon>
        <taxon>Brachionidae</taxon>
        <taxon>Brachionus</taxon>
    </lineage>
</organism>
<keyword evidence="2" id="KW-1185">Reference proteome</keyword>
<evidence type="ECO:0000313" key="1">
    <source>
        <dbReference type="EMBL" id="RNA37546.1"/>
    </source>
</evidence>
<dbReference type="AlphaFoldDB" id="A0A3M7SP85"/>
<reference evidence="1 2" key="1">
    <citation type="journal article" date="2018" name="Sci. Rep.">
        <title>Genomic signatures of local adaptation to the degree of environmental predictability in rotifers.</title>
        <authorList>
            <person name="Franch-Gras L."/>
            <person name="Hahn C."/>
            <person name="Garcia-Roger E.M."/>
            <person name="Carmona M.J."/>
            <person name="Serra M."/>
            <person name="Gomez A."/>
        </authorList>
    </citation>
    <scope>NUCLEOTIDE SEQUENCE [LARGE SCALE GENOMIC DNA]</scope>
    <source>
        <strain evidence="1">HYR1</strain>
    </source>
</reference>
<name>A0A3M7SP85_BRAPC</name>
<sequence>MEQISKSLYLISWQKPQKILLFPKRINHKINILTSKNSAIVKKLIPRHIPKIPPISETSCSGVFAGLSLIKVIAISS</sequence>
<protein>
    <submittedName>
        <fullName evidence="1">Uncharacterized protein</fullName>
    </submittedName>
</protein>
<accession>A0A3M7SP85</accession>